<keyword evidence="1" id="KW-0812">Transmembrane</keyword>
<proteinExistence type="predicted"/>
<feature type="non-terminal residue" evidence="2">
    <location>
        <position position="1"/>
    </location>
</feature>
<dbReference type="Proteomes" id="UP000824120">
    <property type="component" value="Chromosome 7"/>
</dbReference>
<reference evidence="2 3" key="1">
    <citation type="submission" date="2020-09" db="EMBL/GenBank/DDBJ databases">
        <title>De no assembly of potato wild relative species, Solanum commersonii.</title>
        <authorList>
            <person name="Cho K."/>
        </authorList>
    </citation>
    <scope>NUCLEOTIDE SEQUENCE [LARGE SCALE GENOMIC DNA]</scope>
    <source>
        <strain evidence="2">LZ3.2</strain>
        <tissue evidence="2">Leaf</tissue>
    </source>
</reference>
<accession>A0A9J5YDY5</accession>
<keyword evidence="1" id="KW-1133">Transmembrane helix</keyword>
<evidence type="ECO:0000313" key="3">
    <source>
        <dbReference type="Proteomes" id="UP000824120"/>
    </source>
</evidence>
<feature type="transmembrane region" description="Helical" evidence="1">
    <location>
        <begin position="12"/>
        <end position="33"/>
    </location>
</feature>
<keyword evidence="3" id="KW-1185">Reference proteome</keyword>
<name>A0A9J5YDY5_SOLCO</name>
<evidence type="ECO:0000256" key="1">
    <source>
        <dbReference type="SAM" id="Phobius"/>
    </source>
</evidence>
<evidence type="ECO:0000313" key="2">
    <source>
        <dbReference type="EMBL" id="KAG5597808.1"/>
    </source>
</evidence>
<dbReference type="AlphaFoldDB" id="A0A9J5YDY5"/>
<protein>
    <submittedName>
        <fullName evidence="2">Uncharacterized protein</fullName>
    </submittedName>
</protein>
<gene>
    <name evidence="2" type="ORF">H5410_039040</name>
</gene>
<comment type="caution">
    <text evidence="2">The sequence shown here is derived from an EMBL/GenBank/DDBJ whole genome shotgun (WGS) entry which is preliminary data.</text>
</comment>
<sequence>MTLLYELENFPANHFIIIYKVSWICSISSVLWAKSVLSAWTQKERAANEWGNTNISTEQFWSFRNQDILMVCFAGQLEFTVVPIGREIKTHRKREVRPQLLTVPNAQTAKKK</sequence>
<organism evidence="2 3">
    <name type="scientific">Solanum commersonii</name>
    <name type="common">Commerson's wild potato</name>
    <name type="synonym">Commerson's nightshade</name>
    <dbReference type="NCBI Taxonomy" id="4109"/>
    <lineage>
        <taxon>Eukaryota</taxon>
        <taxon>Viridiplantae</taxon>
        <taxon>Streptophyta</taxon>
        <taxon>Embryophyta</taxon>
        <taxon>Tracheophyta</taxon>
        <taxon>Spermatophyta</taxon>
        <taxon>Magnoliopsida</taxon>
        <taxon>eudicotyledons</taxon>
        <taxon>Gunneridae</taxon>
        <taxon>Pentapetalae</taxon>
        <taxon>asterids</taxon>
        <taxon>lamiids</taxon>
        <taxon>Solanales</taxon>
        <taxon>Solanaceae</taxon>
        <taxon>Solanoideae</taxon>
        <taxon>Solaneae</taxon>
        <taxon>Solanum</taxon>
    </lineage>
</organism>
<keyword evidence="1" id="KW-0472">Membrane</keyword>
<dbReference type="EMBL" id="JACXVP010000007">
    <property type="protein sequence ID" value="KAG5597808.1"/>
    <property type="molecule type" value="Genomic_DNA"/>
</dbReference>